<dbReference type="GO" id="GO:0005507">
    <property type="term" value="F:copper ion binding"/>
    <property type="evidence" value="ECO:0007669"/>
    <property type="project" value="InterPro"/>
</dbReference>
<keyword evidence="4" id="KW-1015">Disulfide bond</keyword>
<dbReference type="InterPro" id="IPR036939">
    <property type="entry name" value="Cu2_ascorb_mOase_N_sf"/>
</dbReference>
<dbReference type="GeneID" id="115458142"/>
<dbReference type="Gene3D" id="2.60.120.230">
    <property type="match status" value="1"/>
</dbReference>
<evidence type="ECO:0000256" key="6">
    <source>
        <dbReference type="SAM" id="SignalP"/>
    </source>
</evidence>
<dbReference type="InterPro" id="IPR000323">
    <property type="entry name" value="Cu2_ascorb_mOase_N"/>
</dbReference>
<dbReference type="GO" id="GO:0004500">
    <property type="term" value="F:dopamine beta-monooxygenase activity"/>
    <property type="evidence" value="ECO:0007669"/>
    <property type="project" value="InterPro"/>
</dbReference>
<dbReference type="PROSITE" id="PS50836">
    <property type="entry name" value="DOMON"/>
    <property type="match status" value="1"/>
</dbReference>
<dbReference type="InterPro" id="IPR028460">
    <property type="entry name" value="Tbh/DBH"/>
</dbReference>
<keyword evidence="5" id="KW-0325">Glycoprotein</keyword>
<organism evidence="8 9">
    <name type="scientific">Microcaecilia unicolor</name>
    <dbReference type="NCBI Taxonomy" id="1415580"/>
    <lineage>
        <taxon>Eukaryota</taxon>
        <taxon>Metazoa</taxon>
        <taxon>Chordata</taxon>
        <taxon>Craniata</taxon>
        <taxon>Vertebrata</taxon>
        <taxon>Euteleostomi</taxon>
        <taxon>Amphibia</taxon>
        <taxon>Gymnophiona</taxon>
        <taxon>Siphonopidae</taxon>
        <taxon>Microcaecilia</taxon>
    </lineage>
</organism>
<dbReference type="Gene3D" id="2.60.120.310">
    <property type="entry name" value="Copper type II, ascorbate-dependent monooxygenase, N-terminal domain"/>
    <property type="match status" value="1"/>
</dbReference>
<dbReference type="Pfam" id="PF03351">
    <property type="entry name" value="DOMON"/>
    <property type="match status" value="1"/>
</dbReference>
<accession>A0A6P7WTW9</accession>
<comment type="similarity">
    <text evidence="2">Belongs to the copper type II ascorbate-dependent monooxygenase family.</text>
</comment>
<dbReference type="Pfam" id="PF01082">
    <property type="entry name" value="Cu2_monooxygen"/>
    <property type="match status" value="1"/>
</dbReference>
<dbReference type="InParanoid" id="A0A6P7WTW9"/>
<feature type="domain" description="DOMON" evidence="7">
    <location>
        <begin position="29"/>
        <end position="145"/>
    </location>
</feature>
<dbReference type="Gene3D" id="2.60.40.1210">
    <property type="entry name" value="Cellobiose dehydrogenase, cytochrome domain"/>
    <property type="match status" value="1"/>
</dbReference>
<evidence type="ECO:0000256" key="3">
    <source>
        <dbReference type="ARBA" id="ARBA00023008"/>
    </source>
</evidence>
<keyword evidence="3" id="KW-0186">Copper</keyword>
<dbReference type="InterPro" id="IPR000945">
    <property type="entry name" value="DBH-like"/>
</dbReference>
<evidence type="ECO:0000256" key="4">
    <source>
        <dbReference type="ARBA" id="ARBA00023157"/>
    </source>
</evidence>
<dbReference type="PANTHER" id="PTHR10157">
    <property type="entry name" value="DOPAMINE BETA HYDROXYLASE RELATED"/>
    <property type="match status" value="1"/>
</dbReference>
<dbReference type="OrthoDB" id="10003276at2759"/>
<sequence length="558" mass="62444">MRSLLLLSSCLALVVAGDLRYSQTVGKDGTISLQWDFDTESETITLQIQCKCKGWVALGFSPSGGMKGADIVIVGKYLNKTVYFADYHAPEYSRPVKDDLQNYQLLSVTEDETTTTARFSRKFRTCDNNDVDITKDTMSMIFAHGGADDNLKYHGSNCFQENIILLNEEGNTYSPEPTTSSYFDVLMNDYPVPSDVTTYGCQFLGPFQFSQKYHIYKVEALIQPGNENLVHHMIVYSCPNNTQIVKESGICYSKDPKYAAYYQCVQLMSGWAVGGGDLVLPPEAGISIGDLNDPTYLKIEIHYNNMKKLSEIRDNSGFRLHYTSELRMYDSGIIQTGYFLFHLNMFIPPGVEYFETNGLCKTKKFQELNPGPVTDMQVFDFFPHTHLSGKTVEAALFRDGKQMSSLGQDLHFDFNLQRIRPINVTVKMGDDIRTKCTYNTLSATKLVPGGLSTEEEMCLVFFFYYPKNSIATCESEANQTYVAEQLGVDPSLPLTISLANYSWDADSIMTAQVATKQSVQTVIIGNELGEKVVDFGVNQEITQPERGVCSATTYTIPG</sequence>
<feature type="signal peptide" evidence="6">
    <location>
        <begin position="1"/>
        <end position="16"/>
    </location>
</feature>
<proteinExistence type="inferred from homology"/>
<dbReference type="PRINTS" id="PR00767">
    <property type="entry name" value="DBMONOXGNASE"/>
</dbReference>
<dbReference type="GO" id="GO:0030667">
    <property type="term" value="C:secretory granule membrane"/>
    <property type="evidence" value="ECO:0007669"/>
    <property type="project" value="TreeGrafter"/>
</dbReference>
<evidence type="ECO:0000259" key="7">
    <source>
        <dbReference type="PROSITE" id="PS50836"/>
    </source>
</evidence>
<reference evidence="9" key="1">
    <citation type="submission" date="2025-08" db="UniProtKB">
        <authorList>
            <consortium name="RefSeq"/>
        </authorList>
    </citation>
    <scope>IDENTIFICATION</scope>
</reference>
<gene>
    <name evidence="9" type="primary">LOC115458142</name>
</gene>
<dbReference type="KEGG" id="muo:115458142"/>
<dbReference type="FunFam" id="2.60.120.230:FF:000001">
    <property type="entry name" value="Monooxygenase, DBH-like 1"/>
    <property type="match status" value="1"/>
</dbReference>
<dbReference type="GO" id="GO:0042421">
    <property type="term" value="P:norepinephrine biosynthetic process"/>
    <property type="evidence" value="ECO:0007669"/>
    <property type="project" value="TreeGrafter"/>
</dbReference>
<dbReference type="InterPro" id="IPR045266">
    <property type="entry name" value="DOH_DOMON"/>
</dbReference>
<dbReference type="GO" id="GO:0005615">
    <property type="term" value="C:extracellular space"/>
    <property type="evidence" value="ECO:0007669"/>
    <property type="project" value="TreeGrafter"/>
</dbReference>
<dbReference type="RefSeq" id="XP_030043853.1">
    <property type="nucleotide sequence ID" value="XM_030187993.1"/>
</dbReference>
<dbReference type="Pfam" id="PF03712">
    <property type="entry name" value="Cu2_monoox_C"/>
    <property type="match status" value="1"/>
</dbReference>
<dbReference type="InterPro" id="IPR014784">
    <property type="entry name" value="Cu2_ascorb_mOase-like_C"/>
</dbReference>
<evidence type="ECO:0000256" key="2">
    <source>
        <dbReference type="ARBA" id="ARBA00010676"/>
    </source>
</evidence>
<keyword evidence="6" id="KW-0732">Signal</keyword>
<comment type="cofactor">
    <cofactor evidence="1">
        <name>Cu(2+)</name>
        <dbReference type="ChEBI" id="CHEBI:29036"/>
    </cofactor>
</comment>
<dbReference type="SUPFAM" id="SSF49742">
    <property type="entry name" value="PHM/PNGase F"/>
    <property type="match status" value="2"/>
</dbReference>
<dbReference type="GO" id="GO:0042420">
    <property type="term" value="P:dopamine catabolic process"/>
    <property type="evidence" value="ECO:0007669"/>
    <property type="project" value="TreeGrafter"/>
</dbReference>
<feature type="chain" id="PRO_5027886817" evidence="6">
    <location>
        <begin position="17"/>
        <end position="558"/>
    </location>
</feature>
<keyword evidence="8" id="KW-1185">Reference proteome</keyword>
<protein>
    <submittedName>
        <fullName evidence="9">DBH-like monooxygenase protein 2</fullName>
    </submittedName>
</protein>
<dbReference type="SMART" id="SM00664">
    <property type="entry name" value="DoH"/>
    <property type="match status" value="1"/>
</dbReference>
<evidence type="ECO:0000256" key="1">
    <source>
        <dbReference type="ARBA" id="ARBA00001973"/>
    </source>
</evidence>
<dbReference type="InterPro" id="IPR008977">
    <property type="entry name" value="PHM/PNGase_F_dom_sf"/>
</dbReference>
<dbReference type="AlphaFoldDB" id="A0A6P7WTW9"/>
<evidence type="ECO:0000313" key="8">
    <source>
        <dbReference type="Proteomes" id="UP000515156"/>
    </source>
</evidence>
<evidence type="ECO:0000256" key="5">
    <source>
        <dbReference type="ARBA" id="ARBA00023180"/>
    </source>
</evidence>
<dbReference type="InterPro" id="IPR024548">
    <property type="entry name" value="Cu2_monoox_C"/>
</dbReference>
<dbReference type="PANTHER" id="PTHR10157:SF31">
    <property type="entry name" value="DBH-LIKE MONOOXYGENASE PROTEIN 2-RELATED"/>
    <property type="match status" value="1"/>
</dbReference>
<evidence type="ECO:0000313" key="9">
    <source>
        <dbReference type="RefSeq" id="XP_030043853.1"/>
    </source>
</evidence>
<dbReference type="InterPro" id="IPR005018">
    <property type="entry name" value="DOMON_domain"/>
</dbReference>
<dbReference type="GO" id="GO:0006589">
    <property type="term" value="P:octopamine biosynthetic process"/>
    <property type="evidence" value="ECO:0007669"/>
    <property type="project" value="TreeGrafter"/>
</dbReference>
<name>A0A6P7WTW9_9AMPH</name>
<dbReference type="Proteomes" id="UP000515156">
    <property type="component" value="Chromosome 14"/>
</dbReference>
<dbReference type="CDD" id="cd09631">
    <property type="entry name" value="DOMON_DOH"/>
    <property type="match status" value="1"/>
</dbReference>